<dbReference type="FunFam" id="2.10.25.10:FF:000066">
    <property type="entry name" value="FAT atypical cadherin 4"/>
    <property type="match status" value="1"/>
</dbReference>
<dbReference type="PROSITE" id="PS00022">
    <property type="entry name" value="EGF_1"/>
    <property type="match status" value="1"/>
</dbReference>
<keyword evidence="9" id="KW-1185">Reference proteome</keyword>
<dbReference type="GO" id="GO:0016020">
    <property type="term" value="C:membrane"/>
    <property type="evidence" value="ECO:0007669"/>
    <property type="project" value="UniProtKB-SubCell"/>
</dbReference>
<evidence type="ECO:0000313" key="9">
    <source>
        <dbReference type="Proteomes" id="UP000024404"/>
    </source>
</evidence>
<dbReference type="InterPro" id="IPR051022">
    <property type="entry name" value="Notch_Cell-Fate_Det"/>
</dbReference>
<dbReference type="InterPro" id="IPR001881">
    <property type="entry name" value="EGF-like_Ca-bd_dom"/>
</dbReference>
<dbReference type="Pfam" id="PF00008">
    <property type="entry name" value="EGF"/>
    <property type="match status" value="1"/>
</dbReference>
<dbReference type="InterPro" id="IPR000742">
    <property type="entry name" value="EGF"/>
</dbReference>
<dbReference type="AlphaFoldDB" id="A0A8R1XV45"/>
<keyword evidence="4 5" id="KW-1015">Disulfide bond</keyword>
<dbReference type="PROSITE" id="PS01186">
    <property type="entry name" value="EGF_2"/>
    <property type="match status" value="1"/>
</dbReference>
<dbReference type="SMART" id="SM00179">
    <property type="entry name" value="EGF_CA"/>
    <property type="match status" value="1"/>
</dbReference>
<dbReference type="EnsemblMetazoa" id="OVOC12697.1">
    <property type="protein sequence ID" value="OVOC12697.1"/>
    <property type="gene ID" value="WBGene00249506"/>
</dbReference>
<dbReference type="SUPFAM" id="SSF57196">
    <property type="entry name" value="EGF/Laminin"/>
    <property type="match status" value="2"/>
</dbReference>
<keyword evidence="2 6" id="KW-0732">Signal</keyword>
<proteinExistence type="predicted"/>
<feature type="chain" id="PRO_5035929075" evidence="6">
    <location>
        <begin position="24"/>
        <end position="178"/>
    </location>
</feature>
<protein>
    <submittedName>
        <fullName evidence="8">EGF-like domain-containing protein</fullName>
    </submittedName>
</protein>
<comment type="caution">
    <text evidence="5">Lacks conserved residue(s) required for the propagation of feature annotation.</text>
</comment>
<accession>A0A8R1XV45</accession>
<dbReference type="CDD" id="cd00054">
    <property type="entry name" value="EGF_CA"/>
    <property type="match status" value="1"/>
</dbReference>
<evidence type="ECO:0000256" key="3">
    <source>
        <dbReference type="ARBA" id="ARBA00022737"/>
    </source>
</evidence>
<evidence type="ECO:0000313" key="8">
    <source>
        <dbReference type="EnsemblMetazoa" id="OVOC12697.1"/>
    </source>
</evidence>
<evidence type="ECO:0000256" key="2">
    <source>
        <dbReference type="ARBA" id="ARBA00022729"/>
    </source>
</evidence>
<dbReference type="GO" id="GO:0005509">
    <property type="term" value="F:calcium ion binding"/>
    <property type="evidence" value="ECO:0007669"/>
    <property type="project" value="InterPro"/>
</dbReference>
<dbReference type="PANTHER" id="PTHR24049:SF35">
    <property type="entry name" value="EGF-LIKE DOMAIN-CONTAINING PROTEIN"/>
    <property type="match status" value="1"/>
</dbReference>
<keyword evidence="3" id="KW-0677">Repeat</keyword>
<reference evidence="8" key="2">
    <citation type="submission" date="2022-06" db="UniProtKB">
        <authorList>
            <consortium name="EnsemblMetazoa"/>
        </authorList>
    </citation>
    <scope>IDENTIFICATION</scope>
</reference>
<evidence type="ECO:0000256" key="6">
    <source>
        <dbReference type="SAM" id="SignalP"/>
    </source>
</evidence>
<dbReference type="Proteomes" id="UP000024404">
    <property type="component" value="Unassembled WGS sequence"/>
</dbReference>
<reference evidence="9" key="1">
    <citation type="submission" date="2013-10" db="EMBL/GenBank/DDBJ databases">
        <title>Genome sequencing of Onchocerca volvulus.</title>
        <authorList>
            <person name="Cotton J."/>
            <person name="Tsai J."/>
            <person name="Stanley E."/>
            <person name="Tracey A."/>
            <person name="Holroyd N."/>
            <person name="Lustigman S."/>
            <person name="Berriman M."/>
        </authorList>
    </citation>
    <scope>NUCLEOTIDE SEQUENCE</scope>
</reference>
<dbReference type="SMART" id="SM00181">
    <property type="entry name" value="EGF"/>
    <property type="match status" value="2"/>
</dbReference>
<organism evidence="8 9">
    <name type="scientific">Onchocerca volvulus</name>
    <dbReference type="NCBI Taxonomy" id="6282"/>
    <lineage>
        <taxon>Eukaryota</taxon>
        <taxon>Metazoa</taxon>
        <taxon>Ecdysozoa</taxon>
        <taxon>Nematoda</taxon>
        <taxon>Chromadorea</taxon>
        <taxon>Rhabditida</taxon>
        <taxon>Spirurina</taxon>
        <taxon>Spiruromorpha</taxon>
        <taxon>Filarioidea</taxon>
        <taxon>Onchocercidae</taxon>
        <taxon>Onchocerca</taxon>
    </lineage>
</organism>
<dbReference type="PANTHER" id="PTHR24049">
    <property type="entry name" value="CRUMBS FAMILY MEMBER"/>
    <property type="match status" value="1"/>
</dbReference>
<feature type="disulfide bond" evidence="5">
    <location>
        <begin position="54"/>
        <end position="63"/>
    </location>
</feature>
<name>A0A8R1XV45_ONCVO</name>
<evidence type="ECO:0000256" key="5">
    <source>
        <dbReference type="PROSITE-ProRule" id="PRU00076"/>
    </source>
</evidence>
<evidence type="ECO:0000256" key="1">
    <source>
        <dbReference type="ARBA" id="ARBA00022536"/>
    </source>
</evidence>
<feature type="signal peptide" evidence="6">
    <location>
        <begin position="1"/>
        <end position="23"/>
    </location>
</feature>
<sequence>MHRKERCWRLHCLCLLRFTGRHCEENSNNCAQFNPCMNGGECIDIQGEGYYCKCRIGFRGINCEITEIRCVHNLCRNGATFVKSLQGFHCLCPSCFYGEMDIRHSKHFDVARSPLPIDVSEDSDSHYEETHDELSVPKVTLQQTNIKSSTINYWTNLNDQYAFEANFLGSSCKTLFLR</sequence>
<dbReference type="EMBL" id="CMVM020000623">
    <property type="status" value="NOT_ANNOTATED_CDS"/>
    <property type="molecule type" value="Genomic_DNA"/>
</dbReference>
<evidence type="ECO:0000256" key="4">
    <source>
        <dbReference type="ARBA" id="ARBA00023157"/>
    </source>
</evidence>
<feature type="domain" description="EGF-like" evidence="7">
    <location>
        <begin position="26"/>
        <end position="64"/>
    </location>
</feature>
<dbReference type="OMA" id="INCEITE"/>
<dbReference type="Gene3D" id="2.10.25.10">
    <property type="entry name" value="Laminin"/>
    <property type="match status" value="2"/>
</dbReference>
<keyword evidence="1 5" id="KW-0245">EGF-like domain</keyword>
<dbReference type="PROSITE" id="PS50026">
    <property type="entry name" value="EGF_3"/>
    <property type="match status" value="1"/>
</dbReference>
<evidence type="ECO:0000259" key="7">
    <source>
        <dbReference type="PROSITE" id="PS50026"/>
    </source>
</evidence>